<sequence length="310" mass="34797">MKIYLKPIKTFEVRKVPHYTDITECVHSNLSSSLTEDLYNKLAPDTEDKPNPSYKEYTDKYGLPICSGIRASYPTFVQLVTQSLATGLTTLDLIDPLCYFPLSLSFDNLTSSNKEVHFNIDEIPIFRMIEKQSGKGFENMFFSLHANLYKNCTRSNILTTEDRETYTGILTGEELCFHMGSKNQNNNGSGSDDDVEMDDINSCEMPDASHVGSVNVIIKFLTQSNTSMKNKGSLTFLTSLLGFHPTLDGILASAIPGMAFFHTIFKSPNQKFLDFISSRSVKIKLALASGAIDIRNPVQLLIYCRIYVKR</sequence>
<evidence type="ECO:0000313" key="1">
    <source>
        <dbReference type="EMBL" id="GME74977.1"/>
    </source>
</evidence>
<gene>
    <name evidence="1" type="ORF">Amon02_000197600</name>
</gene>
<dbReference type="Proteomes" id="UP001165064">
    <property type="component" value="Unassembled WGS sequence"/>
</dbReference>
<dbReference type="EMBL" id="BSXS01001070">
    <property type="protein sequence ID" value="GME74977.1"/>
    <property type="molecule type" value="Genomic_DNA"/>
</dbReference>
<reference evidence="1" key="1">
    <citation type="submission" date="2023-04" db="EMBL/GenBank/DDBJ databases">
        <title>Ambrosiozyma monospora NBRC 10751.</title>
        <authorList>
            <person name="Ichikawa N."/>
            <person name="Sato H."/>
            <person name="Tonouchi N."/>
        </authorList>
    </citation>
    <scope>NUCLEOTIDE SEQUENCE</scope>
    <source>
        <strain evidence="1">NBRC 10751</strain>
    </source>
</reference>
<organism evidence="1 2">
    <name type="scientific">Ambrosiozyma monospora</name>
    <name type="common">Yeast</name>
    <name type="synonym">Endomycopsis monosporus</name>
    <dbReference type="NCBI Taxonomy" id="43982"/>
    <lineage>
        <taxon>Eukaryota</taxon>
        <taxon>Fungi</taxon>
        <taxon>Dikarya</taxon>
        <taxon>Ascomycota</taxon>
        <taxon>Saccharomycotina</taxon>
        <taxon>Pichiomycetes</taxon>
        <taxon>Pichiales</taxon>
        <taxon>Pichiaceae</taxon>
        <taxon>Ambrosiozyma</taxon>
    </lineage>
</organism>
<proteinExistence type="predicted"/>
<protein>
    <submittedName>
        <fullName evidence="1">Unnamed protein product</fullName>
    </submittedName>
</protein>
<comment type="caution">
    <text evidence="1">The sequence shown here is derived from an EMBL/GenBank/DDBJ whole genome shotgun (WGS) entry which is preliminary data.</text>
</comment>
<accession>A0ACB5SWR0</accession>
<name>A0ACB5SWR0_AMBMO</name>
<keyword evidence="2" id="KW-1185">Reference proteome</keyword>
<evidence type="ECO:0000313" key="2">
    <source>
        <dbReference type="Proteomes" id="UP001165064"/>
    </source>
</evidence>